<feature type="transmembrane region" description="Helical" evidence="5">
    <location>
        <begin position="115"/>
        <end position="133"/>
    </location>
</feature>
<feature type="domain" description="HIG1" evidence="6">
    <location>
        <begin position="87"/>
        <end position="178"/>
    </location>
</feature>
<reference evidence="7" key="1">
    <citation type="submission" date="2023-04" db="EMBL/GenBank/DDBJ databases">
        <title>Candida boidinii NBRC 10035.</title>
        <authorList>
            <person name="Ichikawa N."/>
            <person name="Sato H."/>
            <person name="Tonouchi N."/>
        </authorList>
    </citation>
    <scope>NUCLEOTIDE SEQUENCE</scope>
    <source>
        <strain evidence="7">NBRC 10035</strain>
    </source>
</reference>
<name>A0A9W6T1H7_CANBO</name>
<evidence type="ECO:0000256" key="4">
    <source>
        <dbReference type="ARBA" id="ARBA00023136"/>
    </source>
</evidence>
<dbReference type="InterPro" id="IPR040153">
    <property type="entry name" value="Rcf2"/>
</dbReference>
<dbReference type="OrthoDB" id="1915122at2759"/>
<dbReference type="InterPro" id="IPR007667">
    <property type="entry name" value="Hypoxia_induced_domain"/>
</dbReference>
<keyword evidence="4 5" id="KW-0472">Membrane</keyword>
<dbReference type="PANTHER" id="PTHR28018:SF3">
    <property type="entry name" value="RESPIRATORY SUPERCOMPLEX FACTOR 2, MITOCHONDRIAL"/>
    <property type="match status" value="1"/>
</dbReference>
<evidence type="ECO:0000313" key="8">
    <source>
        <dbReference type="Proteomes" id="UP001165120"/>
    </source>
</evidence>
<keyword evidence="3 5" id="KW-1133">Transmembrane helix</keyword>
<feature type="transmembrane region" description="Helical" evidence="5">
    <location>
        <begin position="50"/>
        <end position="72"/>
    </location>
</feature>
<dbReference type="Pfam" id="PF04588">
    <property type="entry name" value="HIG_1_N"/>
    <property type="match status" value="1"/>
</dbReference>
<dbReference type="GO" id="GO:0005739">
    <property type="term" value="C:mitochondrion"/>
    <property type="evidence" value="ECO:0007669"/>
    <property type="project" value="UniProtKB-SubCell"/>
</dbReference>
<dbReference type="EMBL" id="BSXN01000634">
    <property type="protein sequence ID" value="GME69296.1"/>
    <property type="molecule type" value="Genomic_DNA"/>
</dbReference>
<gene>
    <name evidence="7" type="ORF">Cboi02_000221100</name>
</gene>
<dbReference type="GO" id="GO:0033617">
    <property type="term" value="P:mitochondrial respiratory chain complex IV assembly"/>
    <property type="evidence" value="ECO:0007669"/>
    <property type="project" value="TreeGrafter"/>
</dbReference>
<dbReference type="PANTHER" id="PTHR28018">
    <property type="entry name" value="RESPIRATORY SUPERCOMPLEX FACTOR 2, MITOCHONDRIAL"/>
    <property type="match status" value="1"/>
</dbReference>
<feature type="transmembrane region" description="Helical" evidence="5">
    <location>
        <begin position="145"/>
        <end position="169"/>
    </location>
</feature>
<evidence type="ECO:0000256" key="1">
    <source>
        <dbReference type="ARBA" id="ARBA00004173"/>
    </source>
</evidence>
<evidence type="ECO:0000256" key="5">
    <source>
        <dbReference type="SAM" id="Phobius"/>
    </source>
</evidence>
<evidence type="ECO:0000256" key="2">
    <source>
        <dbReference type="ARBA" id="ARBA00022692"/>
    </source>
</evidence>
<evidence type="ECO:0000256" key="3">
    <source>
        <dbReference type="ARBA" id="ARBA00022989"/>
    </source>
</evidence>
<sequence length="208" mass="23186">MKLVTKEEIEAQQNATLAGGAKGFLAGSLMSLGIYAAAPRYYPRLLKLPYSIKTAVAVIPIAVVTTVVAELASNNFDNQMYASDYTQKKTLDEHRRWSNLSTADKTIEVLNGNKYKIIVGLWAGSMWGSWAYVNRDKLLTKTQKFVIARMYAQFLTVGLLLGSIGLSMWEENRAKKNHTEKVVISDDDAFLKEVIAEGEAEEKLHHKA</sequence>
<keyword evidence="2 5" id="KW-0812">Transmembrane</keyword>
<comment type="caution">
    <text evidence="7">The sequence shown here is derived from an EMBL/GenBank/DDBJ whole genome shotgun (WGS) entry which is preliminary data.</text>
</comment>
<keyword evidence="8" id="KW-1185">Reference proteome</keyword>
<evidence type="ECO:0000259" key="6">
    <source>
        <dbReference type="PROSITE" id="PS51503"/>
    </source>
</evidence>
<proteinExistence type="predicted"/>
<evidence type="ECO:0000313" key="7">
    <source>
        <dbReference type="EMBL" id="GME69296.1"/>
    </source>
</evidence>
<protein>
    <submittedName>
        <fullName evidence="7">Unnamed protein product</fullName>
    </submittedName>
</protein>
<dbReference type="Proteomes" id="UP001165120">
    <property type="component" value="Unassembled WGS sequence"/>
</dbReference>
<comment type="subcellular location">
    <subcellularLocation>
        <location evidence="1">Mitochondrion</location>
    </subcellularLocation>
</comment>
<dbReference type="PROSITE" id="PS51503">
    <property type="entry name" value="HIG1"/>
    <property type="match status" value="1"/>
</dbReference>
<organism evidence="7 8">
    <name type="scientific">Candida boidinii</name>
    <name type="common">Yeast</name>
    <dbReference type="NCBI Taxonomy" id="5477"/>
    <lineage>
        <taxon>Eukaryota</taxon>
        <taxon>Fungi</taxon>
        <taxon>Dikarya</taxon>
        <taxon>Ascomycota</taxon>
        <taxon>Saccharomycotina</taxon>
        <taxon>Pichiomycetes</taxon>
        <taxon>Pichiales</taxon>
        <taxon>Pichiaceae</taxon>
        <taxon>Ogataea</taxon>
        <taxon>Ogataea/Candida clade</taxon>
    </lineage>
</organism>
<dbReference type="AlphaFoldDB" id="A0A9W6T1H7"/>
<accession>A0A9W6T1H7</accession>
<feature type="transmembrane region" description="Helical" evidence="5">
    <location>
        <begin position="20"/>
        <end position="38"/>
    </location>
</feature>